<protein>
    <submittedName>
        <fullName evidence="1">Uncharacterized protein</fullName>
    </submittedName>
</protein>
<dbReference type="Proteomes" id="UP000001745">
    <property type="component" value="Unassembled WGS sequence"/>
</dbReference>
<evidence type="ECO:0000313" key="1">
    <source>
        <dbReference type="EMBL" id="EED11853.1"/>
    </source>
</evidence>
<reference evidence="2" key="1">
    <citation type="journal article" date="2015" name="Genome Announc.">
        <title>Genome sequence of the AIDS-associated pathogen Penicillium marneffei (ATCC18224) and its near taxonomic relative Talaromyces stipitatus (ATCC10500).</title>
        <authorList>
            <person name="Nierman W.C."/>
            <person name="Fedorova-Abrams N.D."/>
            <person name="Andrianopoulos A."/>
        </authorList>
    </citation>
    <scope>NUCLEOTIDE SEQUENCE [LARGE SCALE GENOMIC DNA]</scope>
    <source>
        <strain evidence="2">ATCC 10500 / CBS 375.48 / QM 6759 / NRRL 1006</strain>
    </source>
</reference>
<name>B8MUT3_TALSN</name>
<dbReference type="HOGENOM" id="CLU_2499410_0_0_1"/>
<dbReference type="GeneID" id="8107265"/>
<dbReference type="AlphaFoldDB" id="B8MUT3"/>
<sequence>MPRKLFLWHYYTVNYMCSESRQSVNLIGSPAKGPSNGYINGFRPYDIDYRNLRPSEHGYKMEPAKKQPFQAKARAFRTAIDATRQD</sequence>
<dbReference type="VEuPathDB" id="FungiDB:TSTA_110330"/>
<dbReference type="RefSeq" id="XP_002488609.1">
    <property type="nucleotide sequence ID" value="XM_002488564.1"/>
</dbReference>
<evidence type="ECO:0000313" key="2">
    <source>
        <dbReference type="Proteomes" id="UP000001745"/>
    </source>
</evidence>
<keyword evidence="2" id="KW-1185">Reference proteome</keyword>
<organism evidence="1 2">
    <name type="scientific">Talaromyces stipitatus (strain ATCC 10500 / CBS 375.48 / QM 6759 / NRRL 1006)</name>
    <name type="common">Penicillium stipitatum</name>
    <dbReference type="NCBI Taxonomy" id="441959"/>
    <lineage>
        <taxon>Eukaryota</taxon>
        <taxon>Fungi</taxon>
        <taxon>Dikarya</taxon>
        <taxon>Ascomycota</taxon>
        <taxon>Pezizomycotina</taxon>
        <taxon>Eurotiomycetes</taxon>
        <taxon>Eurotiomycetidae</taxon>
        <taxon>Eurotiales</taxon>
        <taxon>Trichocomaceae</taxon>
        <taxon>Talaromyces</taxon>
        <taxon>Talaromyces sect. Talaromyces</taxon>
    </lineage>
</organism>
<dbReference type="EMBL" id="EQ962661">
    <property type="protein sequence ID" value="EED11853.1"/>
    <property type="molecule type" value="Genomic_DNA"/>
</dbReference>
<dbReference type="InParanoid" id="B8MUT3"/>
<proteinExistence type="predicted"/>
<accession>B8MUT3</accession>
<gene>
    <name evidence="1" type="ORF">TSTA_110330</name>
</gene>